<accession>A0AAU8N419</accession>
<dbReference type="Gene3D" id="1.10.530.10">
    <property type="match status" value="1"/>
</dbReference>
<dbReference type="SUPFAM" id="SSF53955">
    <property type="entry name" value="Lysozyme-like"/>
    <property type="match status" value="1"/>
</dbReference>
<dbReference type="Gene3D" id="2.10.270.10">
    <property type="entry name" value="Cholin Binding"/>
    <property type="match status" value="3"/>
</dbReference>
<organism evidence="5">
    <name type="scientific">Actinomyces timonensis</name>
    <dbReference type="NCBI Taxonomy" id="1288391"/>
    <lineage>
        <taxon>Bacteria</taxon>
        <taxon>Bacillati</taxon>
        <taxon>Actinomycetota</taxon>
        <taxon>Actinomycetes</taxon>
        <taxon>Actinomycetales</taxon>
        <taxon>Actinomycetaceae</taxon>
        <taxon>Actinomyces</taxon>
    </lineage>
</organism>
<dbReference type="EMBL" id="CP159989">
    <property type="protein sequence ID" value="XCP82791.1"/>
    <property type="molecule type" value="Genomic_DNA"/>
</dbReference>
<dbReference type="Pfam" id="PF19127">
    <property type="entry name" value="Choline_bind_3"/>
    <property type="match status" value="2"/>
</dbReference>
<feature type="repeat" description="Cell wall-binding" evidence="2">
    <location>
        <begin position="186"/>
        <end position="205"/>
    </location>
</feature>
<evidence type="ECO:0000256" key="1">
    <source>
        <dbReference type="ARBA" id="ARBA00022737"/>
    </source>
</evidence>
<evidence type="ECO:0000256" key="2">
    <source>
        <dbReference type="PROSITE-ProRule" id="PRU00591"/>
    </source>
</evidence>
<keyword evidence="3" id="KW-0732">Signal</keyword>
<protein>
    <submittedName>
        <fullName evidence="5">Transglycosylase SLT domain-containing protein</fullName>
    </submittedName>
</protein>
<keyword evidence="1" id="KW-0677">Repeat</keyword>
<dbReference type="Pfam" id="PF01473">
    <property type="entry name" value="Choline_bind_1"/>
    <property type="match status" value="2"/>
</dbReference>
<feature type="repeat" description="Cell wall-binding" evidence="2">
    <location>
        <begin position="106"/>
        <end position="125"/>
    </location>
</feature>
<feature type="domain" description="Transglycosylase SLT" evidence="4">
    <location>
        <begin position="262"/>
        <end position="327"/>
    </location>
</feature>
<feature type="signal peptide" evidence="3">
    <location>
        <begin position="1"/>
        <end position="28"/>
    </location>
</feature>
<dbReference type="InterPro" id="IPR023346">
    <property type="entry name" value="Lysozyme-like_dom_sf"/>
</dbReference>
<dbReference type="PROSITE" id="PS51170">
    <property type="entry name" value="CW"/>
    <property type="match status" value="2"/>
</dbReference>
<dbReference type="RefSeq" id="WP_366181026.1">
    <property type="nucleotide sequence ID" value="NZ_CP159989.1"/>
</dbReference>
<feature type="chain" id="PRO_5043739655" evidence="3">
    <location>
        <begin position="29"/>
        <end position="341"/>
    </location>
</feature>
<sequence>MNLHRPISALGSATLLAGLALTAPAALASPVDAALAAAPAAHTAVAPADGSAVSSTNEDDSAGRIGWVMPQAGSWSYINPADGRAITGWLHTGRSWFYLDEHGALVTGWAVVNGHWYYFDAEGRMATDWNWIDGAWYFLGDQGAMAVGWNLIGGSWYYLADNGQAAMGWLFEGGSWYFLGNSGRMAVGWASHLGSWYYFNGSGQMLTGWIVDGSTWYHLDPSSGRMTASEPVAGAVGSSGTSAAAAKTYASGQMSAWGWDTNEYSCLVSLWDRESGWNYQASSASGAYGIPQALPGGKMASAGSDWATNPATQINWGLGYIQGRYGSPCSAWSNFQSRGWY</sequence>
<evidence type="ECO:0000313" key="5">
    <source>
        <dbReference type="EMBL" id="XCP82791.1"/>
    </source>
</evidence>
<proteinExistence type="predicted"/>
<dbReference type="AlphaFoldDB" id="A0AAU8N419"/>
<dbReference type="InterPro" id="IPR008258">
    <property type="entry name" value="Transglycosylase_SLT_dom_1"/>
</dbReference>
<dbReference type="Pfam" id="PF01464">
    <property type="entry name" value="SLT"/>
    <property type="match status" value="1"/>
</dbReference>
<dbReference type="SUPFAM" id="SSF69360">
    <property type="entry name" value="Cell wall binding repeat"/>
    <property type="match status" value="1"/>
</dbReference>
<dbReference type="InterPro" id="IPR018337">
    <property type="entry name" value="Cell_wall/Cho-bd_repeat"/>
</dbReference>
<evidence type="ECO:0000259" key="4">
    <source>
        <dbReference type="Pfam" id="PF01464"/>
    </source>
</evidence>
<evidence type="ECO:0000256" key="3">
    <source>
        <dbReference type="SAM" id="SignalP"/>
    </source>
</evidence>
<gene>
    <name evidence="5" type="ORF">ABXS69_02500</name>
</gene>
<reference evidence="5" key="1">
    <citation type="submission" date="2024-05" db="EMBL/GenBank/DDBJ databases">
        <title>Draft genome assemblies of 36 bacteria isolated from hibernating arctic ground squirrels.</title>
        <authorList>
            <person name="McKee H."/>
            <person name="Mullen L."/>
            <person name="Drown D.M."/>
            <person name="Duddleston K.N."/>
        </authorList>
    </citation>
    <scope>NUCLEOTIDE SEQUENCE</scope>
    <source>
        <strain evidence="5">AR004</strain>
    </source>
</reference>
<name>A0AAU8N419_9ACTO</name>